<evidence type="ECO:0000313" key="2">
    <source>
        <dbReference type="Proteomes" id="UP000660611"/>
    </source>
</evidence>
<accession>A0A919PZ93</accession>
<evidence type="ECO:0000313" key="1">
    <source>
        <dbReference type="EMBL" id="GIG51413.1"/>
    </source>
</evidence>
<comment type="caution">
    <text evidence="1">The sequence shown here is derived from an EMBL/GenBank/DDBJ whole genome shotgun (WGS) entry which is preliminary data.</text>
</comment>
<keyword evidence="2" id="KW-1185">Reference proteome</keyword>
<dbReference type="EMBL" id="BONQ01000154">
    <property type="protein sequence ID" value="GIG51413.1"/>
    <property type="molecule type" value="Genomic_DNA"/>
</dbReference>
<proteinExistence type="predicted"/>
<dbReference type="AlphaFoldDB" id="A0A919PZ93"/>
<reference evidence="1" key="1">
    <citation type="submission" date="2021-01" db="EMBL/GenBank/DDBJ databases">
        <title>Whole genome shotgun sequence of Dactylosporangium siamense NBRC 106093.</title>
        <authorList>
            <person name="Komaki H."/>
            <person name="Tamura T."/>
        </authorList>
    </citation>
    <scope>NUCLEOTIDE SEQUENCE</scope>
    <source>
        <strain evidence="1">NBRC 106093</strain>
    </source>
</reference>
<gene>
    <name evidence="1" type="ORF">Dsi01nite_094540</name>
</gene>
<dbReference type="Proteomes" id="UP000660611">
    <property type="component" value="Unassembled WGS sequence"/>
</dbReference>
<protein>
    <submittedName>
        <fullName evidence="1">Uncharacterized protein</fullName>
    </submittedName>
</protein>
<name>A0A919PZ93_9ACTN</name>
<sequence>MYLLTFSLEHTEPPEMEPDLIAELLWLQVLQADRIEHIRARAGPEGFRVALFVNAESATEAQTAVQHFCRRAITNNPQLRGFGVRDQL</sequence>
<organism evidence="1 2">
    <name type="scientific">Dactylosporangium siamense</name>
    <dbReference type="NCBI Taxonomy" id="685454"/>
    <lineage>
        <taxon>Bacteria</taxon>
        <taxon>Bacillati</taxon>
        <taxon>Actinomycetota</taxon>
        <taxon>Actinomycetes</taxon>
        <taxon>Micromonosporales</taxon>
        <taxon>Micromonosporaceae</taxon>
        <taxon>Dactylosporangium</taxon>
    </lineage>
</organism>